<dbReference type="CDD" id="cd00209">
    <property type="entry name" value="DHFR"/>
    <property type="match status" value="1"/>
</dbReference>
<evidence type="ECO:0000256" key="6">
    <source>
        <dbReference type="ARBA" id="ARBA00023002"/>
    </source>
</evidence>
<keyword evidence="4 7" id="KW-0554">One-carbon metabolism</keyword>
<dbReference type="PANTHER" id="PTHR48069:SF3">
    <property type="entry name" value="DIHYDROFOLATE REDUCTASE"/>
    <property type="match status" value="1"/>
</dbReference>
<dbReference type="PANTHER" id="PTHR48069">
    <property type="entry name" value="DIHYDROFOLATE REDUCTASE"/>
    <property type="match status" value="1"/>
</dbReference>
<comment type="pathway">
    <text evidence="1 7">Cofactor biosynthesis; tetrahydrofolate biosynthesis; 5,6,7,8-tetrahydrofolate from 7,8-dihydrofolate: step 1/1.</text>
</comment>
<keyword evidence="5 7" id="KW-0521">NADP</keyword>
<dbReference type="RefSeq" id="WP_317935130.1">
    <property type="nucleotide sequence ID" value="NZ_JAUBDH010000003.1"/>
</dbReference>
<organism evidence="10 11">
    <name type="scientific">Sporosarcina aquimarina</name>
    <dbReference type="NCBI Taxonomy" id="114975"/>
    <lineage>
        <taxon>Bacteria</taxon>
        <taxon>Bacillati</taxon>
        <taxon>Bacillota</taxon>
        <taxon>Bacilli</taxon>
        <taxon>Bacillales</taxon>
        <taxon>Caryophanaceae</taxon>
        <taxon>Sporosarcina</taxon>
    </lineage>
</organism>
<keyword evidence="11" id="KW-1185">Reference proteome</keyword>
<evidence type="ECO:0000256" key="4">
    <source>
        <dbReference type="ARBA" id="ARBA00022563"/>
    </source>
</evidence>
<dbReference type="PROSITE" id="PS00075">
    <property type="entry name" value="DHFR_1"/>
    <property type="match status" value="1"/>
</dbReference>
<dbReference type="GO" id="GO:0004146">
    <property type="term" value="F:dihydrofolate reductase activity"/>
    <property type="evidence" value="ECO:0007669"/>
    <property type="project" value="UniProtKB-EC"/>
</dbReference>
<protein>
    <recommendedName>
        <fullName evidence="3 7">Dihydrofolate reductase</fullName>
        <ecNumber evidence="3 7">1.5.1.3</ecNumber>
    </recommendedName>
</protein>
<dbReference type="PROSITE" id="PS51330">
    <property type="entry name" value="DHFR_2"/>
    <property type="match status" value="1"/>
</dbReference>
<comment type="catalytic activity">
    <reaction evidence="7">
        <text>(6S)-5,6,7,8-tetrahydrofolate + NADP(+) = 7,8-dihydrofolate + NADPH + H(+)</text>
        <dbReference type="Rhea" id="RHEA:15009"/>
        <dbReference type="ChEBI" id="CHEBI:15378"/>
        <dbReference type="ChEBI" id="CHEBI:57451"/>
        <dbReference type="ChEBI" id="CHEBI:57453"/>
        <dbReference type="ChEBI" id="CHEBI:57783"/>
        <dbReference type="ChEBI" id="CHEBI:58349"/>
        <dbReference type="EC" id="1.5.1.3"/>
    </reaction>
</comment>
<dbReference type="InterPro" id="IPR001796">
    <property type="entry name" value="DHFR_dom"/>
</dbReference>
<reference evidence="10 11" key="1">
    <citation type="submission" date="2023-06" db="EMBL/GenBank/DDBJ databases">
        <title>Sporosarcina sp. nov., isolated from Korean traditional fermented seafood 'Jeotgal'.</title>
        <authorList>
            <person name="Yang A.-I."/>
            <person name="Shin N.-R."/>
        </authorList>
    </citation>
    <scope>NUCLEOTIDE SEQUENCE [LARGE SCALE GENOMIC DNA]</scope>
    <source>
        <strain evidence="10 11">KCTC3840</strain>
    </source>
</reference>
<dbReference type="Gene3D" id="3.40.430.10">
    <property type="entry name" value="Dihydrofolate Reductase, subunit A"/>
    <property type="match status" value="1"/>
</dbReference>
<dbReference type="InterPro" id="IPR024072">
    <property type="entry name" value="DHFR-like_dom_sf"/>
</dbReference>
<name>A0ABU4FXY3_9BACL</name>
<dbReference type="SUPFAM" id="SSF53597">
    <property type="entry name" value="Dihydrofolate reductase-like"/>
    <property type="match status" value="1"/>
</dbReference>
<evidence type="ECO:0000256" key="8">
    <source>
        <dbReference type="RuleBase" id="RU004474"/>
    </source>
</evidence>
<evidence type="ECO:0000256" key="3">
    <source>
        <dbReference type="ARBA" id="ARBA00012856"/>
    </source>
</evidence>
<accession>A0ABU4FXY3</accession>
<proteinExistence type="inferred from homology"/>
<dbReference type="EMBL" id="JAUBDH010000003">
    <property type="protein sequence ID" value="MDW0109584.1"/>
    <property type="molecule type" value="Genomic_DNA"/>
</dbReference>
<dbReference type="InterPro" id="IPR012259">
    <property type="entry name" value="DHFR"/>
</dbReference>
<sequence>MISLLAAHDENRVIGVDNKMPWHIPEELKYFKEKTMGKAMIMGRKTFESIGKALPGRLNIVLTRDESYQAEGAVVVHSLEEAIARAESFAEEVMIIGGAQVFEMAMPYADRLYTTVIRHAYKGDTFFPEYDRGWKLVAQTEDHHTKDGLAYSYHIYEREDAA</sequence>
<dbReference type="EC" id="1.5.1.3" evidence="3 7"/>
<comment type="similarity">
    <text evidence="2 7 8">Belongs to the dihydrofolate reductase family.</text>
</comment>
<dbReference type="Proteomes" id="UP001280629">
    <property type="component" value="Unassembled WGS sequence"/>
</dbReference>
<evidence type="ECO:0000313" key="11">
    <source>
        <dbReference type="Proteomes" id="UP001280629"/>
    </source>
</evidence>
<evidence type="ECO:0000259" key="9">
    <source>
        <dbReference type="PROSITE" id="PS51330"/>
    </source>
</evidence>
<evidence type="ECO:0000256" key="7">
    <source>
        <dbReference type="PIRNR" id="PIRNR000194"/>
    </source>
</evidence>
<evidence type="ECO:0000256" key="5">
    <source>
        <dbReference type="ARBA" id="ARBA00022857"/>
    </source>
</evidence>
<dbReference type="Pfam" id="PF00186">
    <property type="entry name" value="DHFR_1"/>
    <property type="match status" value="1"/>
</dbReference>
<dbReference type="PRINTS" id="PR00070">
    <property type="entry name" value="DHFR"/>
</dbReference>
<evidence type="ECO:0000256" key="2">
    <source>
        <dbReference type="ARBA" id="ARBA00009539"/>
    </source>
</evidence>
<keyword evidence="6 7" id="KW-0560">Oxidoreductase</keyword>
<comment type="caution">
    <text evidence="10">The sequence shown here is derived from an EMBL/GenBank/DDBJ whole genome shotgun (WGS) entry which is preliminary data.</text>
</comment>
<dbReference type="PIRSF" id="PIRSF000194">
    <property type="entry name" value="DHFR"/>
    <property type="match status" value="1"/>
</dbReference>
<dbReference type="InterPro" id="IPR017925">
    <property type="entry name" value="DHFR_CS"/>
</dbReference>
<gene>
    <name evidence="10" type="ORF">QT716_05890</name>
</gene>
<evidence type="ECO:0000313" key="10">
    <source>
        <dbReference type="EMBL" id="MDW0109584.1"/>
    </source>
</evidence>
<evidence type="ECO:0000256" key="1">
    <source>
        <dbReference type="ARBA" id="ARBA00004903"/>
    </source>
</evidence>
<feature type="domain" description="DHFR" evidence="9">
    <location>
        <begin position="1"/>
        <end position="158"/>
    </location>
</feature>
<comment type="function">
    <text evidence="7">Key enzyme in folate metabolism. Catalyzes an essential reaction for de novo glycine and purine synthesis, and for DNA precursor synthesis.</text>
</comment>